<gene>
    <name evidence="3" type="ORF">NDR89_26395</name>
</gene>
<feature type="region of interest" description="Disordered" evidence="1">
    <location>
        <begin position="1"/>
        <end position="23"/>
    </location>
</feature>
<dbReference type="Pfam" id="PF19878">
    <property type="entry name" value="DUF6351"/>
    <property type="match status" value="1"/>
</dbReference>
<evidence type="ECO:0000313" key="4">
    <source>
        <dbReference type="Proteomes" id="UP001056648"/>
    </source>
</evidence>
<dbReference type="EMBL" id="CP098737">
    <property type="protein sequence ID" value="USE81754.1"/>
    <property type="molecule type" value="Genomic_DNA"/>
</dbReference>
<sequence>MDSQSAPQTEGNRSVRPKGRRGTRTAVPFAVLASTALVLAVSGCGGDRDEPAKPAKPAISVKSLSSPEGLVSGDDTLIELTQADGGTIGDAKVKLNGVDVTASFKQDAGRKSMLGLVSGLKQGENKIEVTDAAADAKVRGSLTLTAYPIQGPILYAPQEGSFHCQTDTFAVYPGGPTLTSGPNTDPNCAAPTRVDWVYHDATKSGTAVWQPYDPANPPANVETTTLLDGRTVPYIVRLETGVINRGIYQGSSQKTEKIVR</sequence>
<evidence type="ECO:0000259" key="2">
    <source>
        <dbReference type="Pfam" id="PF19878"/>
    </source>
</evidence>
<keyword evidence="4" id="KW-1185">Reference proteome</keyword>
<geneLocation type="plasmid" evidence="3 4">
    <name>plas1</name>
</geneLocation>
<name>A0ABY4VX02_9BURK</name>
<feature type="domain" description="DUF6351" evidence="2">
    <location>
        <begin position="61"/>
        <end position="249"/>
    </location>
</feature>
<dbReference type="InterPro" id="IPR045556">
    <property type="entry name" value="DUF6351"/>
</dbReference>
<dbReference type="RefSeq" id="WP_252253946.1">
    <property type="nucleotide sequence ID" value="NZ_CP098737.1"/>
</dbReference>
<evidence type="ECO:0000313" key="3">
    <source>
        <dbReference type="EMBL" id="USE81754.1"/>
    </source>
</evidence>
<proteinExistence type="predicted"/>
<evidence type="ECO:0000256" key="1">
    <source>
        <dbReference type="SAM" id="MobiDB-lite"/>
    </source>
</evidence>
<keyword evidence="3" id="KW-0614">Plasmid</keyword>
<reference evidence="3" key="1">
    <citation type="submission" date="2022-06" db="EMBL/GenBank/DDBJ databases">
        <title>Complete genome sequence and characterization of Cupriavidus gilardii QJ1 isolated from contaminating cells.</title>
        <authorList>
            <person name="Qi J."/>
        </authorList>
    </citation>
    <scope>NUCLEOTIDE SEQUENCE</scope>
    <source>
        <strain evidence="3">QJ1</strain>
        <plasmid evidence="3">plas1</plasmid>
    </source>
</reference>
<feature type="compositionally biased region" description="Polar residues" evidence="1">
    <location>
        <begin position="1"/>
        <end position="12"/>
    </location>
</feature>
<organism evidence="3 4">
    <name type="scientific">Cupriavidus gilardii</name>
    <dbReference type="NCBI Taxonomy" id="82541"/>
    <lineage>
        <taxon>Bacteria</taxon>
        <taxon>Pseudomonadati</taxon>
        <taxon>Pseudomonadota</taxon>
        <taxon>Betaproteobacteria</taxon>
        <taxon>Burkholderiales</taxon>
        <taxon>Burkholderiaceae</taxon>
        <taxon>Cupriavidus</taxon>
    </lineage>
</organism>
<dbReference type="Proteomes" id="UP001056648">
    <property type="component" value="Plasmid plas1"/>
</dbReference>
<protein>
    <submittedName>
        <fullName evidence="3">DUF6351 family protein</fullName>
    </submittedName>
</protein>
<accession>A0ABY4VX02</accession>